<feature type="transmembrane region" description="Helical" evidence="1">
    <location>
        <begin position="124"/>
        <end position="145"/>
    </location>
</feature>
<feature type="transmembrane region" description="Helical" evidence="1">
    <location>
        <begin position="180"/>
        <end position="196"/>
    </location>
</feature>
<feature type="transmembrane region" description="Helical" evidence="1">
    <location>
        <begin position="370"/>
        <end position="389"/>
    </location>
</feature>
<keyword evidence="1" id="KW-0472">Membrane</keyword>
<keyword evidence="1" id="KW-1133">Transmembrane helix</keyword>
<sequence>MLAYFVTILAELVILRFIQSNPIQIDSTGLCWGMIGIASLVFLITIIQEKDNKFVLTMIGSYLFRISLLIFDLYGRNIFVLPNSGLDSELFQRESLCYALNGGDVSMTAKTFGLFYRYFGEHRIYLQYLNLVLSILTLYIIWLILKKLDLDKKIRHTVFYITAFLPNYAILSVILLRESIIIFLLTCSMYFFVEWWKHHKNSAFILAVLLSLLAAMYHSGGITNAVGYVLIYILYDTRGQKYQLSFKTFLFSLLFFLGFFYLFNHYGNTFFSYVDNVNSLDDITRKVVDAGGGGSGYDYIGGANIDSLGELILYSPIRMFYFIASPLPWMWRGINDMIAFLFSALFYLTSLYMGFQVLFQRMHSKNKNLIFALILICVIGMALFAWGVSNAGTALRHRDKFLIDYVILFAVSYQEYLNSHHTKHKITTRGA</sequence>
<feature type="transmembrane region" description="Helical" evidence="1">
    <location>
        <begin position="30"/>
        <end position="47"/>
    </location>
</feature>
<protein>
    <submittedName>
        <fullName evidence="2">Phospholipid carrier-dependent glycosyltransferase</fullName>
    </submittedName>
</protein>
<feature type="transmembrane region" description="Helical" evidence="1">
    <location>
        <begin position="54"/>
        <end position="74"/>
    </location>
</feature>
<evidence type="ECO:0000313" key="2">
    <source>
        <dbReference type="EMBL" id="MDA3731284.1"/>
    </source>
</evidence>
<feature type="transmembrane region" description="Helical" evidence="1">
    <location>
        <begin position="246"/>
        <end position="263"/>
    </location>
</feature>
<feature type="transmembrane region" description="Helical" evidence="1">
    <location>
        <begin position="337"/>
        <end position="358"/>
    </location>
</feature>
<reference evidence="2" key="1">
    <citation type="journal article" date="2023" name="Int. J. Syst. Evol. Microbiol.">
        <title>&lt;i&gt;Holtiella tumoricola&lt;/i&gt; gen. nov. sp. nov., isolated from a human clinical sample.</title>
        <authorList>
            <person name="Allen-Vercoe E."/>
            <person name="Daigneault M.C."/>
            <person name="Vancuren S.J."/>
            <person name="Cochrane K."/>
            <person name="O'Neal L.L."/>
            <person name="Sankaranarayanan K."/>
            <person name="Lawson P.A."/>
        </authorList>
    </citation>
    <scope>NUCLEOTIDE SEQUENCE</scope>
    <source>
        <strain evidence="2">CC70A</strain>
    </source>
</reference>
<accession>A0AA42J0F4</accession>
<keyword evidence="3" id="KW-1185">Reference proteome</keyword>
<dbReference type="AlphaFoldDB" id="A0AA42J0F4"/>
<evidence type="ECO:0000313" key="3">
    <source>
        <dbReference type="Proteomes" id="UP001169242"/>
    </source>
</evidence>
<proteinExistence type="predicted"/>
<gene>
    <name evidence="2" type="ORF">PBV87_07300</name>
</gene>
<dbReference type="Proteomes" id="UP001169242">
    <property type="component" value="Unassembled WGS sequence"/>
</dbReference>
<dbReference type="EMBL" id="JAQIFT010000030">
    <property type="protein sequence ID" value="MDA3731284.1"/>
    <property type="molecule type" value="Genomic_DNA"/>
</dbReference>
<name>A0AA42J0F4_9FIRM</name>
<comment type="caution">
    <text evidence="2">The sequence shown here is derived from an EMBL/GenBank/DDBJ whole genome shotgun (WGS) entry which is preliminary data.</text>
</comment>
<dbReference type="RefSeq" id="WP_271011684.1">
    <property type="nucleotide sequence ID" value="NZ_JAQIFT010000030.1"/>
</dbReference>
<feature type="transmembrane region" description="Helical" evidence="1">
    <location>
        <begin position="157"/>
        <end position="174"/>
    </location>
</feature>
<evidence type="ECO:0000256" key="1">
    <source>
        <dbReference type="SAM" id="Phobius"/>
    </source>
</evidence>
<keyword evidence="1" id="KW-0812">Transmembrane</keyword>
<feature type="transmembrane region" description="Helical" evidence="1">
    <location>
        <begin position="203"/>
        <end position="234"/>
    </location>
</feature>
<organism evidence="2 3">
    <name type="scientific">Holtiella tumoricola</name>
    <dbReference type="NCBI Taxonomy" id="3018743"/>
    <lineage>
        <taxon>Bacteria</taxon>
        <taxon>Bacillati</taxon>
        <taxon>Bacillota</taxon>
        <taxon>Clostridia</taxon>
        <taxon>Lachnospirales</taxon>
        <taxon>Cellulosilyticaceae</taxon>
        <taxon>Holtiella</taxon>
    </lineage>
</organism>